<dbReference type="KEGG" id="snan:I6N98_12900"/>
<feature type="domain" description="PKD" evidence="1">
    <location>
        <begin position="574"/>
        <end position="650"/>
    </location>
</feature>
<sequence length="669" mass="73551">MDPVFSEPYIDIDVWRSTPVKHRYIHGGFKGTDTRFSYYFPPASQYQGRFFQHVTPIPDSENLATNIPPGEYNKIGFAADSGAYFVETNGGGQLDLTAQNSSATDSTIGAYRANAAAAAYSRVVAQAIYRTDHRPYGYLYGGSGGGYRTIGAMENTENVWDGAVPYVIGSTMAIPNMFSVRMHAMRVLRKKFPQIVAALEPGGSGNPYEGLSDSESAALREVTKMGFPPESWFGYKDMGIHGFAALYNGIKMADPSYFDDFWTKPGYLGHDDPHSFDGDRVQFSTTVSRAISRGEASKLGLASVAPEAEKRGGVDNAFKNKDEENDIIGFLLDDAPPEVYFLGGDLHIHSGSAAGHRLTLSEIEGRAVILGIADASIAQQIQPGDEITVDNSDFLASQTYHRHQVPEQGFPVWDQFRDESGQPIYPQRPMILGPLFVEATSGSKMTGKYDGKMIVVASLWDREAMPWQADWYRQQVAKHSGANTVDKFRLYYTEHALHGDEPELEDPSRVVSYQGMLQQALRDLAAWVEDGVAPPESTKYEVIDGQIIVPQQARQRMGLQPVVHLSINGGKKIELEAGDTVTFEGTVSVPPGAGTIVRIEWDFLGNGNYQTDTAISMGQSNVSFKKSRTFEHPGSYFVSVRATSKRSAESKAPYSLISNLDRAKVIVKE</sequence>
<dbReference type="InterPro" id="IPR013783">
    <property type="entry name" value="Ig-like_fold"/>
</dbReference>
<organism evidence="2 3">
    <name type="scientific">Spongiibacter nanhainus</name>
    <dbReference type="NCBI Taxonomy" id="2794344"/>
    <lineage>
        <taxon>Bacteria</taxon>
        <taxon>Pseudomonadati</taxon>
        <taxon>Pseudomonadota</taxon>
        <taxon>Gammaproteobacteria</taxon>
        <taxon>Cellvibrionales</taxon>
        <taxon>Spongiibacteraceae</taxon>
        <taxon>Spongiibacter</taxon>
    </lineage>
</organism>
<gene>
    <name evidence="2" type="ORF">I6N98_12900</name>
</gene>
<dbReference type="Gene3D" id="2.60.40.10">
    <property type="entry name" value="Immunoglobulins"/>
    <property type="match status" value="1"/>
</dbReference>
<dbReference type="InterPro" id="IPR035986">
    <property type="entry name" value="PKD_dom_sf"/>
</dbReference>
<evidence type="ECO:0000313" key="2">
    <source>
        <dbReference type="EMBL" id="QQD17259.1"/>
    </source>
</evidence>
<evidence type="ECO:0000313" key="3">
    <source>
        <dbReference type="Proteomes" id="UP000596063"/>
    </source>
</evidence>
<dbReference type="EMBL" id="CP066167">
    <property type="protein sequence ID" value="QQD17259.1"/>
    <property type="molecule type" value="Genomic_DNA"/>
</dbReference>
<evidence type="ECO:0000259" key="1">
    <source>
        <dbReference type="Pfam" id="PF00801"/>
    </source>
</evidence>
<proteinExistence type="predicted"/>
<name>A0A7T4QYQ0_9GAMM</name>
<accession>A0A7T4QYQ0</accession>
<dbReference type="RefSeq" id="WP_198568761.1">
    <property type="nucleotide sequence ID" value="NZ_CP066167.1"/>
</dbReference>
<reference evidence="2 3" key="1">
    <citation type="submission" date="2020-12" db="EMBL/GenBank/DDBJ databases">
        <authorList>
            <person name="Shan Y."/>
        </authorList>
    </citation>
    <scope>NUCLEOTIDE SEQUENCE [LARGE SCALE GENOMIC DNA]</scope>
    <source>
        <strain evidence="3">csc3.9</strain>
    </source>
</reference>
<dbReference type="SUPFAM" id="SSF49299">
    <property type="entry name" value="PKD domain"/>
    <property type="match status" value="1"/>
</dbReference>
<keyword evidence="3" id="KW-1185">Reference proteome</keyword>
<dbReference type="Pfam" id="PF00801">
    <property type="entry name" value="PKD"/>
    <property type="match status" value="1"/>
</dbReference>
<protein>
    <submittedName>
        <fullName evidence="2">PKD domain-containing protein</fullName>
    </submittedName>
</protein>
<dbReference type="InterPro" id="IPR000601">
    <property type="entry name" value="PKD_dom"/>
</dbReference>
<dbReference type="AlphaFoldDB" id="A0A7T4QYQ0"/>
<dbReference type="CDD" id="cd00146">
    <property type="entry name" value="PKD"/>
    <property type="match status" value="1"/>
</dbReference>
<dbReference type="Proteomes" id="UP000596063">
    <property type="component" value="Chromosome"/>
</dbReference>